<organism evidence="8 9">
    <name type="scientific">Ovis ammon polii</name>
    <dbReference type="NCBI Taxonomy" id="230172"/>
    <lineage>
        <taxon>Eukaryota</taxon>
        <taxon>Metazoa</taxon>
        <taxon>Chordata</taxon>
        <taxon>Craniata</taxon>
        <taxon>Vertebrata</taxon>
        <taxon>Euteleostomi</taxon>
        <taxon>Mammalia</taxon>
        <taxon>Eutheria</taxon>
        <taxon>Laurasiatheria</taxon>
        <taxon>Artiodactyla</taxon>
        <taxon>Ruminantia</taxon>
        <taxon>Pecora</taxon>
        <taxon>Bovidae</taxon>
        <taxon>Caprinae</taxon>
        <taxon>Ovis</taxon>
    </lineage>
</organism>
<evidence type="ECO:0000256" key="6">
    <source>
        <dbReference type="ARBA" id="ARBA00023242"/>
    </source>
</evidence>
<protein>
    <submittedName>
        <fullName evidence="8">Uncharacterized protein</fullName>
    </submittedName>
</protein>
<feature type="compositionally biased region" description="Basic and acidic residues" evidence="7">
    <location>
        <begin position="73"/>
        <end position="96"/>
    </location>
</feature>
<dbReference type="GO" id="GO:0003677">
    <property type="term" value="F:DNA binding"/>
    <property type="evidence" value="ECO:0007669"/>
    <property type="project" value="UniProtKB-KW"/>
</dbReference>
<dbReference type="PANTHER" id="PTHR14339">
    <property type="entry name" value="VASCULIN"/>
    <property type="match status" value="1"/>
</dbReference>
<dbReference type="AlphaFoldDB" id="A0AAD4UQW6"/>
<dbReference type="GO" id="GO:0003723">
    <property type="term" value="F:RNA binding"/>
    <property type="evidence" value="ECO:0007669"/>
    <property type="project" value="InterPro"/>
</dbReference>
<dbReference type="EMBL" id="JAKZEL010000001">
    <property type="protein sequence ID" value="KAI4548820.1"/>
    <property type="molecule type" value="Genomic_DNA"/>
</dbReference>
<keyword evidence="6" id="KW-0539">Nucleus</keyword>
<dbReference type="Proteomes" id="UP001214576">
    <property type="component" value="Unassembled WGS sequence"/>
</dbReference>
<evidence type="ECO:0000313" key="8">
    <source>
        <dbReference type="EMBL" id="KAI4548820.1"/>
    </source>
</evidence>
<accession>A0AAD4UQW6</accession>
<dbReference type="GO" id="GO:0006351">
    <property type="term" value="P:DNA-templated transcription"/>
    <property type="evidence" value="ECO:0007669"/>
    <property type="project" value="InterPro"/>
</dbReference>
<gene>
    <name evidence="8" type="ORF">MG293_001150</name>
</gene>
<evidence type="ECO:0000256" key="2">
    <source>
        <dbReference type="ARBA" id="ARBA00010099"/>
    </source>
</evidence>
<dbReference type="GO" id="GO:0005634">
    <property type="term" value="C:nucleus"/>
    <property type="evidence" value="ECO:0007669"/>
    <property type="project" value="UniProtKB-SubCell"/>
</dbReference>
<dbReference type="PANTHER" id="PTHR14339:SF10">
    <property type="entry name" value="VASCULIN-LIKE PROTEIN 1"/>
    <property type="match status" value="1"/>
</dbReference>
<name>A0AAD4UQW6_OVIAM</name>
<comment type="similarity">
    <text evidence="2">Belongs to the vasculin family.</text>
</comment>
<dbReference type="Pfam" id="PF15337">
    <property type="entry name" value="Vasculin"/>
    <property type="match status" value="1"/>
</dbReference>
<feature type="compositionally biased region" description="Basic and acidic residues" evidence="7">
    <location>
        <begin position="104"/>
        <end position="113"/>
    </location>
</feature>
<evidence type="ECO:0000256" key="1">
    <source>
        <dbReference type="ARBA" id="ARBA00004123"/>
    </source>
</evidence>
<comment type="caution">
    <text evidence="8">The sequence shown here is derived from an EMBL/GenBank/DDBJ whole genome shotgun (WGS) entry which is preliminary data.</text>
</comment>
<sequence length="202" mass="23108">MDYNPPGSSVHGISQPKVCFYQSNLCYQTSGTGWWCSFKLSQRESASTTPPIAISSSLLTKLTRRTTDRKSEFLKTLKDDRNGDVSESRESEKLEDSEGNSTPEPKENGEEGCHQNGLTLPVKEDREALSHSLEAEHRLLKAMGWQEYPENDENCLPLTEDELRESYMKTAADKKWLWKEWLLAESKFQPILPLEKHLQSRV</sequence>
<evidence type="ECO:0000256" key="7">
    <source>
        <dbReference type="SAM" id="MobiDB-lite"/>
    </source>
</evidence>
<comment type="subcellular location">
    <subcellularLocation>
        <location evidence="1">Nucleus</location>
    </subcellularLocation>
</comment>
<keyword evidence="9" id="KW-1185">Reference proteome</keyword>
<dbReference type="GO" id="GO:0045893">
    <property type="term" value="P:positive regulation of DNA-templated transcription"/>
    <property type="evidence" value="ECO:0007669"/>
    <property type="project" value="InterPro"/>
</dbReference>
<reference evidence="8" key="1">
    <citation type="submission" date="2022-03" db="EMBL/GenBank/DDBJ databases">
        <title>Genomic analyses of argali, domestic sheep and their hybrids provide insights into chromosomal evolution, heterosis and genetic basis of agronomic traits.</title>
        <authorList>
            <person name="Li M."/>
        </authorList>
    </citation>
    <scope>NUCLEOTIDE SEQUENCE</scope>
    <source>
        <strain evidence="8">CAU-MHL-2022a</strain>
        <tissue evidence="8">Skin</tissue>
    </source>
</reference>
<keyword evidence="4" id="KW-0238">DNA-binding</keyword>
<feature type="region of interest" description="Disordered" evidence="7">
    <location>
        <begin position="73"/>
        <end position="117"/>
    </location>
</feature>
<evidence type="ECO:0000256" key="3">
    <source>
        <dbReference type="ARBA" id="ARBA00023015"/>
    </source>
</evidence>
<evidence type="ECO:0000256" key="5">
    <source>
        <dbReference type="ARBA" id="ARBA00023163"/>
    </source>
</evidence>
<evidence type="ECO:0000313" key="9">
    <source>
        <dbReference type="Proteomes" id="UP001214576"/>
    </source>
</evidence>
<proteinExistence type="inferred from homology"/>
<evidence type="ECO:0000256" key="4">
    <source>
        <dbReference type="ARBA" id="ARBA00023125"/>
    </source>
</evidence>
<keyword evidence="5" id="KW-0804">Transcription</keyword>
<keyword evidence="3" id="KW-0805">Transcription regulation</keyword>
<dbReference type="InterPro" id="IPR028128">
    <property type="entry name" value="Vasculin_fam"/>
</dbReference>